<dbReference type="RefSeq" id="WP_182954611.1">
    <property type="nucleotide sequence ID" value="NZ_JABEQM010000002.1"/>
</dbReference>
<reference evidence="1 2" key="1">
    <citation type="submission" date="2020-04" db="EMBL/GenBank/DDBJ databases">
        <title>Description of novel Gluconacetobacter.</title>
        <authorList>
            <person name="Sombolestani A."/>
        </authorList>
    </citation>
    <scope>NUCLEOTIDE SEQUENCE [LARGE SCALE GENOMIC DNA]</scope>
    <source>
        <strain evidence="1 2">LMG 27802</strain>
    </source>
</reference>
<dbReference type="EMBL" id="JABEQM010000002">
    <property type="protein sequence ID" value="MBB2200697.1"/>
    <property type="molecule type" value="Genomic_DNA"/>
</dbReference>
<gene>
    <name evidence="1" type="ORF">HLH28_03715</name>
</gene>
<dbReference type="Proteomes" id="UP000578030">
    <property type="component" value="Unassembled WGS sequence"/>
</dbReference>
<evidence type="ECO:0000313" key="2">
    <source>
        <dbReference type="Proteomes" id="UP000578030"/>
    </source>
</evidence>
<organism evidence="1 2">
    <name type="scientific">Gluconacetobacter tumulisoli</name>
    <dbReference type="NCBI Taxonomy" id="1286189"/>
    <lineage>
        <taxon>Bacteria</taxon>
        <taxon>Pseudomonadati</taxon>
        <taxon>Pseudomonadota</taxon>
        <taxon>Alphaproteobacteria</taxon>
        <taxon>Acetobacterales</taxon>
        <taxon>Acetobacteraceae</taxon>
        <taxon>Gluconacetobacter</taxon>
    </lineage>
</organism>
<sequence length="125" mass="13077">MRYIASIIISFLTVEGVPANAQTIVPFSLDDNLVHVAMTVNGHAASGVLDSGTGGVGLDTHYAATFGLQHGGKIGSVSGGGQKEQVAYAGESEPTASRAFSECLDQSLFEEYQISENAWSHARTC</sequence>
<comment type="caution">
    <text evidence="1">The sequence shown here is derived from an EMBL/GenBank/DDBJ whole genome shotgun (WGS) entry which is preliminary data.</text>
</comment>
<dbReference type="AlphaFoldDB" id="A0A7W4K5E1"/>
<evidence type="ECO:0000313" key="1">
    <source>
        <dbReference type="EMBL" id="MBB2200697.1"/>
    </source>
</evidence>
<proteinExistence type="predicted"/>
<keyword evidence="2" id="KW-1185">Reference proteome</keyword>
<accession>A0A7W4K5E1</accession>
<name>A0A7W4K5E1_9PROT</name>
<protein>
    <submittedName>
        <fullName evidence="1">Uncharacterized protein</fullName>
    </submittedName>
</protein>